<dbReference type="VEuPathDB" id="TriTrypDB:Tb427_000301500"/>
<reference evidence="8" key="1">
    <citation type="submission" date="2016-08" db="EMBL/GenBank/DDBJ databases">
        <title>VSG repertoire of Trypanosoma brucei EATRO 1125.</title>
        <authorList>
            <person name="Cross G.A."/>
        </authorList>
    </citation>
    <scope>NUCLEOTIDE SEQUENCE</scope>
    <source>
        <strain evidence="8">EATRO 1125</strain>
    </source>
</reference>
<dbReference type="GO" id="GO:0098552">
    <property type="term" value="C:side of membrane"/>
    <property type="evidence" value="ECO:0007669"/>
    <property type="project" value="UniProtKB-KW"/>
</dbReference>
<evidence type="ECO:0000256" key="3">
    <source>
        <dbReference type="ARBA" id="ARBA00022475"/>
    </source>
</evidence>
<keyword evidence="7" id="KW-0449">Lipoprotein</keyword>
<dbReference type="GO" id="GO:0005886">
    <property type="term" value="C:plasma membrane"/>
    <property type="evidence" value="ECO:0007669"/>
    <property type="project" value="UniProtKB-SubCell"/>
</dbReference>
<keyword evidence="5" id="KW-0472">Membrane</keyword>
<dbReference type="AlphaFoldDB" id="A0A1J0R9W8"/>
<comment type="function">
    <text evidence="1">VSG forms a coat on the surface of the parasite. The trypanosome evades the immune response of the host by expressing a series of antigenically distinct VSGs from an estimated 1000 VSG genes.</text>
</comment>
<evidence type="ECO:0000256" key="7">
    <source>
        <dbReference type="ARBA" id="ARBA00023288"/>
    </source>
</evidence>
<keyword evidence="4" id="KW-0336">GPI-anchor</keyword>
<accession>A0A1J0R9W8</accession>
<evidence type="ECO:0000256" key="2">
    <source>
        <dbReference type="ARBA" id="ARBA00004609"/>
    </source>
</evidence>
<evidence type="ECO:0000256" key="1">
    <source>
        <dbReference type="ARBA" id="ARBA00002523"/>
    </source>
</evidence>
<evidence type="ECO:0000256" key="5">
    <source>
        <dbReference type="ARBA" id="ARBA00023136"/>
    </source>
</evidence>
<evidence type="ECO:0000256" key="4">
    <source>
        <dbReference type="ARBA" id="ARBA00022622"/>
    </source>
</evidence>
<evidence type="ECO:0000256" key="6">
    <source>
        <dbReference type="ARBA" id="ARBA00023180"/>
    </source>
</evidence>
<protein>
    <submittedName>
        <fullName evidence="8">Variant surface glycoprotein 1125.4140</fullName>
    </submittedName>
</protein>
<keyword evidence="3" id="KW-1003">Cell membrane</keyword>
<sequence>MLCKSKQRSRRKTQTAAAAEATLRRLFVAAALVGLSLVVLRPAEGAVADTGDDIQDKITTTCQEAAFAEAVAQTYDRIAKQQQQAVQDLRKQAANWGLAAEAETNQQTAALLSALAAYAQAKSEDAAAAVKLSTVDLTAAAKTYHARAHFLYGAHEQAAVTWNTETNGYKKVTGTTFKARTGSPKAGISKCDENRRKIGSSIPTATTFGTGKLKKIAYSTPEQIAKLTPRTVLTITAGATCSTDDTNSWGATVGGFSGITATPTYSHEAEAATGPTAADLYTGDATAKKCAQQTLNDDEAKDRRKQLLYLTCKAEQAAQTKYTKLGDITPDSLSEDEAVITAVRNSHPNFMQIADTAKAADIKELKEYVKKAYGKDADKFKTEFIDNINKKSISYPCPKATEKTTIDDLALKAEAEAAIAYFQRKKFLAAAASLPATKREESEATEKCKPDTEESKCTADTDCEFKDGKCKVKEGVKAEKDDKTTTNTTASNSIVIKKAPLRLAVLSLG</sequence>
<dbReference type="EMBL" id="KX700715">
    <property type="protein sequence ID" value="APD74671.1"/>
    <property type="molecule type" value="Genomic_DNA"/>
</dbReference>
<comment type="subcellular location">
    <subcellularLocation>
        <location evidence="2">Cell membrane</location>
        <topology evidence="2">Lipid-anchor</topology>
        <topology evidence="2">GPI-anchor</topology>
    </subcellularLocation>
</comment>
<dbReference type="VEuPathDB" id="TriTrypDB:Tb427_000312900"/>
<name>A0A1J0R9W8_9TRYP</name>
<dbReference type="SUPFAM" id="SSF58087">
    <property type="entry name" value="Variant surface glycoprotein (N-terminal domain)"/>
    <property type="match status" value="1"/>
</dbReference>
<keyword evidence="6" id="KW-0325">Glycoprotein</keyword>
<dbReference type="InterPro" id="IPR027446">
    <property type="entry name" value="VSG_C_dom_sf"/>
</dbReference>
<proteinExistence type="predicted"/>
<evidence type="ECO:0000313" key="8">
    <source>
        <dbReference type="EMBL" id="APD74671.1"/>
    </source>
</evidence>
<organism evidence="8">
    <name type="scientific">Trypanosoma brucei</name>
    <dbReference type="NCBI Taxonomy" id="5691"/>
    <lineage>
        <taxon>Eukaryota</taxon>
        <taxon>Discoba</taxon>
        <taxon>Euglenozoa</taxon>
        <taxon>Kinetoplastea</taxon>
        <taxon>Metakinetoplastina</taxon>
        <taxon>Trypanosomatida</taxon>
        <taxon>Trypanosomatidae</taxon>
        <taxon>Trypanosoma</taxon>
    </lineage>
</organism>
<dbReference type="SUPFAM" id="SSF118251">
    <property type="entry name" value="Variant surface glycoprotein MITAT 1.2, VSG 221, C-terminal domain"/>
    <property type="match status" value="1"/>
</dbReference>